<dbReference type="GO" id="GO:0000976">
    <property type="term" value="F:transcription cis-regulatory region binding"/>
    <property type="evidence" value="ECO:0007669"/>
    <property type="project" value="TreeGrafter"/>
</dbReference>
<evidence type="ECO:0000259" key="6">
    <source>
        <dbReference type="PROSITE" id="PS50977"/>
    </source>
</evidence>
<keyword evidence="8" id="KW-1185">Reference proteome</keyword>
<keyword evidence="4" id="KW-0804">Transcription</keyword>
<dbReference type="InterPro" id="IPR036271">
    <property type="entry name" value="Tet_transcr_reg_TetR-rel_C_sf"/>
</dbReference>
<reference evidence="7 8" key="1">
    <citation type="journal article" date="2017" name="Chemistry">
        <title>Isolation, Biosynthesis and Chemical Modifications of Rubterolones A-F: Rare Tropolone Alkaloids from Actinomadura sp. 5-2.</title>
        <authorList>
            <person name="Guo H."/>
            <person name="Benndorf R."/>
            <person name="Leichnitz D."/>
            <person name="Klassen J.L."/>
            <person name="Vollmers J."/>
            <person name="Gorls H."/>
            <person name="Steinacker M."/>
            <person name="Weigel C."/>
            <person name="Dahse H.M."/>
            <person name="Kaster A.K."/>
            <person name="de Beer Z.W."/>
            <person name="Poulsen M."/>
            <person name="Beemelmanns C."/>
        </authorList>
    </citation>
    <scope>NUCLEOTIDE SEQUENCE [LARGE SCALE GENOMIC DNA]</scope>
    <source>
        <strain evidence="7 8">5-2</strain>
    </source>
</reference>
<sequence length="215" mass="23074">MSRNGRSFYIPLMPKVSAAHRERRRRQILDAALACFLRKGLHETSMQDIFGESGLSAGAVYRYFPSKDELIKAITAETSAAMNATFVPLITQDPPAPLPAVIAAIGPRIAELAREGGPLRLAPQAWALVLSEPGLGDHARETMAMLRDLWIAYAARLAETGALPPGTDHVAVGKTMFALMHGFLLQTVVLGDITPDELATGVGALPRPDLRAARG</sequence>
<evidence type="ECO:0000313" key="8">
    <source>
        <dbReference type="Proteomes" id="UP000242367"/>
    </source>
</evidence>
<protein>
    <submittedName>
        <fullName evidence="7">Putative HTH-type transcriptional regulator YfiR</fullName>
    </submittedName>
</protein>
<dbReference type="Gene3D" id="1.10.357.10">
    <property type="entry name" value="Tetracycline Repressor, domain 2"/>
    <property type="match status" value="1"/>
</dbReference>
<dbReference type="GO" id="GO:0003700">
    <property type="term" value="F:DNA-binding transcription factor activity"/>
    <property type="evidence" value="ECO:0007669"/>
    <property type="project" value="TreeGrafter"/>
</dbReference>
<feature type="domain" description="HTH tetR-type" evidence="6">
    <location>
        <begin position="22"/>
        <end position="82"/>
    </location>
</feature>
<evidence type="ECO:0000256" key="2">
    <source>
        <dbReference type="ARBA" id="ARBA00023015"/>
    </source>
</evidence>
<dbReference type="PRINTS" id="PR00455">
    <property type="entry name" value="HTHTETR"/>
</dbReference>
<dbReference type="PROSITE" id="PS01081">
    <property type="entry name" value="HTH_TETR_1"/>
    <property type="match status" value="1"/>
</dbReference>
<dbReference type="EMBL" id="MTBP01000002">
    <property type="protein sequence ID" value="POM24378.1"/>
    <property type="molecule type" value="Genomic_DNA"/>
</dbReference>
<dbReference type="InterPro" id="IPR023772">
    <property type="entry name" value="DNA-bd_HTH_TetR-type_CS"/>
</dbReference>
<proteinExistence type="predicted"/>
<dbReference type="PANTHER" id="PTHR30055">
    <property type="entry name" value="HTH-TYPE TRANSCRIPTIONAL REGULATOR RUTR"/>
    <property type="match status" value="1"/>
</dbReference>
<evidence type="ECO:0000256" key="1">
    <source>
        <dbReference type="ARBA" id="ARBA00022491"/>
    </source>
</evidence>
<dbReference type="InterPro" id="IPR050109">
    <property type="entry name" value="HTH-type_TetR-like_transc_reg"/>
</dbReference>
<feature type="DNA-binding region" description="H-T-H motif" evidence="5">
    <location>
        <begin position="45"/>
        <end position="64"/>
    </location>
</feature>
<dbReference type="Pfam" id="PF13977">
    <property type="entry name" value="TetR_C_6"/>
    <property type="match status" value="1"/>
</dbReference>
<evidence type="ECO:0000256" key="3">
    <source>
        <dbReference type="ARBA" id="ARBA00023125"/>
    </source>
</evidence>
<dbReference type="PANTHER" id="PTHR30055:SF234">
    <property type="entry name" value="HTH-TYPE TRANSCRIPTIONAL REGULATOR BETI"/>
    <property type="match status" value="1"/>
</dbReference>
<evidence type="ECO:0000256" key="4">
    <source>
        <dbReference type="ARBA" id="ARBA00023163"/>
    </source>
</evidence>
<evidence type="ECO:0000313" key="7">
    <source>
        <dbReference type="EMBL" id="POM24378.1"/>
    </source>
</evidence>
<name>A0A2P4UHA3_9ACTN</name>
<dbReference type="SUPFAM" id="SSF46689">
    <property type="entry name" value="Homeodomain-like"/>
    <property type="match status" value="1"/>
</dbReference>
<gene>
    <name evidence="7" type="primary">yfiR_2</name>
    <name evidence="7" type="ORF">BTM25_30070</name>
</gene>
<organism evidence="7 8">
    <name type="scientific">Actinomadura rubteroloni</name>
    <dbReference type="NCBI Taxonomy" id="1926885"/>
    <lineage>
        <taxon>Bacteria</taxon>
        <taxon>Bacillati</taxon>
        <taxon>Actinomycetota</taxon>
        <taxon>Actinomycetes</taxon>
        <taxon>Streptosporangiales</taxon>
        <taxon>Thermomonosporaceae</taxon>
        <taxon>Actinomadura</taxon>
    </lineage>
</organism>
<dbReference type="InterPro" id="IPR001647">
    <property type="entry name" value="HTH_TetR"/>
</dbReference>
<keyword evidence="2" id="KW-0805">Transcription regulation</keyword>
<accession>A0A2P4UHA3</accession>
<evidence type="ECO:0000256" key="5">
    <source>
        <dbReference type="PROSITE-ProRule" id="PRU00335"/>
    </source>
</evidence>
<comment type="caution">
    <text evidence="7">The sequence shown here is derived from an EMBL/GenBank/DDBJ whole genome shotgun (WGS) entry which is preliminary data.</text>
</comment>
<dbReference type="PROSITE" id="PS50977">
    <property type="entry name" value="HTH_TETR_2"/>
    <property type="match status" value="1"/>
</dbReference>
<keyword evidence="3 5" id="KW-0238">DNA-binding</keyword>
<dbReference type="SUPFAM" id="SSF48498">
    <property type="entry name" value="Tetracyclin repressor-like, C-terminal domain"/>
    <property type="match status" value="1"/>
</dbReference>
<dbReference type="InterPro" id="IPR009057">
    <property type="entry name" value="Homeodomain-like_sf"/>
</dbReference>
<dbReference type="Proteomes" id="UP000242367">
    <property type="component" value="Unassembled WGS sequence"/>
</dbReference>
<dbReference type="InterPro" id="IPR039538">
    <property type="entry name" value="BetI_C"/>
</dbReference>
<dbReference type="Pfam" id="PF00440">
    <property type="entry name" value="TetR_N"/>
    <property type="match status" value="1"/>
</dbReference>
<keyword evidence="1" id="KW-0678">Repressor</keyword>
<dbReference type="AlphaFoldDB" id="A0A2P4UHA3"/>